<evidence type="ECO:0000256" key="1">
    <source>
        <dbReference type="ARBA" id="ARBA00004651"/>
    </source>
</evidence>
<dbReference type="InterPro" id="IPR010343">
    <property type="entry name" value="ArAE_1"/>
</dbReference>
<sequence>MFQLRKIFGERIIKTGISTFLTALICIWLNLPPIFAVITAIVTIEPTAKASLKKAYVRFPASIIGTFIAVVSLFIFGETAITYAIAATLTILVTYRLKLYDGVLVAAITAVAMIPSVQDAYVYHFTSRLATTIIGLTTSTVINYLILPPQYTDRIKELATAAKKDIQKLLNRRLKELTGQKFQSGKSDKNYKAIQKTMNEAERLLQFQHDEYSYLRFNEEGLRDLNKIQRELQFIKLYLIHVGNLIYIPRNLNLGFTQKELDTLEQVLPLIDEDMSKVDVDHPVLEDLYDCIKELDEDSVFKAHLLNEIILLFRMLINHDKTTDVTNIKKDGK</sequence>
<evidence type="ECO:0000313" key="7">
    <source>
        <dbReference type="EMBL" id="SDK40246.1"/>
    </source>
</evidence>
<protein>
    <submittedName>
        <fullName evidence="7">Uncharacterized membrane protein YgaE, UPF0421/DUF939 family</fullName>
    </submittedName>
</protein>
<evidence type="ECO:0000256" key="5">
    <source>
        <dbReference type="ARBA" id="ARBA00023136"/>
    </source>
</evidence>
<evidence type="ECO:0000256" key="2">
    <source>
        <dbReference type="ARBA" id="ARBA00022475"/>
    </source>
</evidence>
<feature type="transmembrane region" description="Helical" evidence="6">
    <location>
        <begin position="20"/>
        <end position="44"/>
    </location>
</feature>
<dbReference type="RefSeq" id="WP_092984385.1">
    <property type="nucleotide sequence ID" value="NZ_FNFY01000003.1"/>
</dbReference>
<reference evidence="8" key="1">
    <citation type="submission" date="2016-10" db="EMBL/GenBank/DDBJ databases">
        <authorList>
            <person name="Varghese N."/>
            <person name="Submissions S."/>
        </authorList>
    </citation>
    <scope>NUCLEOTIDE SEQUENCE [LARGE SCALE GENOMIC DNA]</scope>
    <source>
        <strain evidence="8">CGMCC 1.8895</strain>
    </source>
</reference>
<keyword evidence="4 6" id="KW-1133">Transmembrane helix</keyword>
<evidence type="ECO:0000256" key="6">
    <source>
        <dbReference type="SAM" id="Phobius"/>
    </source>
</evidence>
<feature type="transmembrane region" description="Helical" evidence="6">
    <location>
        <begin position="99"/>
        <end position="117"/>
    </location>
</feature>
<evidence type="ECO:0000256" key="3">
    <source>
        <dbReference type="ARBA" id="ARBA00022692"/>
    </source>
</evidence>
<dbReference type="STRING" id="576118.SAMN05216216_10324"/>
<feature type="transmembrane region" description="Helical" evidence="6">
    <location>
        <begin position="129"/>
        <end position="147"/>
    </location>
</feature>
<dbReference type="OrthoDB" id="2690036at2"/>
<dbReference type="EMBL" id="FNFY01000003">
    <property type="protein sequence ID" value="SDK40246.1"/>
    <property type="molecule type" value="Genomic_DNA"/>
</dbReference>
<evidence type="ECO:0000313" key="8">
    <source>
        <dbReference type="Proteomes" id="UP000199008"/>
    </source>
</evidence>
<keyword evidence="2" id="KW-1003">Cell membrane</keyword>
<proteinExistence type="predicted"/>
<accession>A0A1G9BL97</accession>
<dbReference type="PANTHER" id="PTHR30509:SF9">
    <property type="entry name" value="MULTIDRUG RESISTANCE PROTEIN MDTO"/>
    <property type="match status" value="1"/>
</dbReference>
<dbReference type="Pfam" id="PF06081">
    <property type="entry name" value="ArAE_1"/>
    <property type="match status" value="1"/>
</dbReference>
<comment type="subcellular location">
    <subcellularLocation>
        <location evidence="1">Cell membrane</location>
        <topology evidence="1">Multi-pass membrane protein</topology>
    </subcellularLocation>
</comment>
<gene>
    <name evidence="7" type="ORF">SAMN05216216_10324</name>
</gene>
<dbReference type="GO" id="GO:0005886">
    <property type="term" value="C:plasma membrane"/>
    <property type="evidence" value="ECO:0007669"/>
    <property type="project" value="UniProtKB-SubCell"/>
</dbReference>
<evidence type="ECO:0000256" key="4">
    <source>
        <dbReference type="ARBA" id="ARBA00022989"/>
    </source>
</evidence>
<dbReference type="Proteomes" id="UP000199008">
    <property type="component" value="Unassembled WGS sequence"/>
</dbReference>
<keyword evidence="5 6" id="KW-0472">Membrane</keyword>
<keyword evidence="3 6" id="KW-0812">Transmembrane</keyword>
<organism evidence="7 8">
    <name type="scientific">Lacicoccus qingdaonensis</name>
    <dbReference type="NCBI Taxonomy" id="576118"/>
    <lineage>
        <taxon>Bacteria</taxon>
        <taxon>Bacillati</taxon>
        <taxon>Bacillota</taxon>
        <taxon>Bacilli</taxon>
        <taxon>Bacillales</taxon>
        <taxon>Salinicoccaceae</taxon>
        <taxon>Lacicoccus</taxon>
    </lineage>
</organism>
<feature type="transmembrane region" description="Helical" evidence="6">
    <location>
        <begin position="64"/>
        <end position="92"/>
    </location>
</feature>
<dbReference type="PANTHER" id="PTHR30509">
    <property type="entry name" value="P-HYDROXYBENZOIC ACID EFFLUX PUMP SUBUNIT-RELATED"/>
    <property type="match status" value="1"/>
</dbReference>
<name>A0A1G9BL97_9BACL</name>
<dbReference type="AlphaFoldDB" id="A0A1G9BL97"/>
<keyword evidence="8" id="KW-1185">Reference proteome</keyword>